<comment type="caution">
    <text evidence="2">The sequence shown here is derived from an EMBL/GenBank/DDBJ whole genome shotgun (WGS) entry which is preliminary data.</text>
</comment>
<proteinExistence type="predicted"/>
<gene>
    <name evidence="2" type="ORF">DF222_04830</name>
</gene>
<feature type="transmembrane region" description="Helical" evidence="1">
    <location>
        <begin position="101"/>
        <end position="122"/>
    </location>
</feature>
<dbReference type="Proteomes" id="UP000244989">
    <property type="component" value="Unassembled WGS sequence"/>
</dbReference>
<keyword evidence="3" id="KW-1185">Reference proteome</keyword>
<evidence type="ECO:0008006" key="4">
    <source>
        <dbReference type="Google" id="ProtNLM"/>
    </source>
</evidence>
<evidence type="ECO:0000256" key="1">
    <source>
        <dbReference type="SAM" id="Phobius"/>
    </source>
</evidence>
<dbReference type="RefSeq" id="WP_108431137.1">
    <property type="nucleotide sequence ID" value="NZ_CP026947.1"/>
</dbReference>
<feature type="transmembrane region" description="Helical" evidence="1">
    <location>
        <begin position="70"/>
        <end position="89"/>
    </location>
</feature>
<name>A0A2U1T7C9_9CORY</name>
<dbReference type="EMBL" id="QEEZ01000007">
    <property type="protein sequence ID" value="PWC01910.1"/>
    <property type="molecule type" value="Genomic_DNA"/>
</dbReference>
<accession>A0A2U1T7C9</accession>
<sequence>MDNISILFKDITTGIFLTLGFGYALMAISLYLGQAAAVFESAELTRSLHLVGVGRWFLTRVALWEVMGPMLLVSLLGFANSSLAAVVLFAEITPEGYLSRFLGALTLVGLGWVITVLAILAVEPLRGKVFARLSLRQD</sequence>
<keyword evidence="1" id="KW-1133">Transmembrane helix</keyword>
<organism evidence="2 3">
    <name type="scientific">Corynebacterium yudongzhengii</name>
    <dbReference type="NCBI Taxonomy" id="2080740"/>
    <lineage>
        <taxon>Bacteria</taxon>
        <taxon>Bacillati</taxon>
        <taxon>Actinomycetota</taxon>
        <taxon>Actinomycetes</taxon>
        <taxon>Mycobacteriales</taxon>
        <taxon>Corynebacteriaceae</taxon>
        <taxon>Corynebacterium</taxon>
    </lineage>
</organism>
<evidence type="ECO:0000313" key="2">
    <source>
        <dbReference type="EMBL" id="PWC01910.1"/>
    </source>
</evidence>
<keyword evidence="1" id="KW-0812">Transmembrane</keyword>
<protein>
    <recommendedName>
        <fullName evidence="4">ABC3 transporter permease protein domain-containing protein</fullName>
    </recommendedName>
</protein>
<dbReference type="KEGG" id="cyz:C3B44_03415"/>
<reference evidence="3" key="1">
    <citation type="submission" date="2018-04" db="EMBL/GenBank/DDBJ databases">
        <authorList>
            <person name="Liu S."/>
            <person name="Wang Z."/>
            <person name="Li J."/>
        </authorList>
    </citation>
    <scope>NUCLEOTIDE SEQUENCE [LARGE SCALE GENOMIC DNA]</scope>
    <source>
        <strain evidence="3">2189</strain>
    </source>
</reference>
<dbReference type="OrthoDB" id="5118998at2"/>
<keyword evidence="1" id="KW-0472">Membrane</keyword>
<dbReference type="AlphaFoldDB" id="A0A2U1T7C9"/>
<feature type="transmembrane region" description="Helical" evidence="1">
    <location>
        <begin position="12"/>
        <end position="32"/>
    </location>
</feature>
<evidence type="ECO:0000313" key="3">
    <source>
        <dbReference type="Proteomes" id="UP000244989"/>
    </source>
</evidence>